<dbReference type="Pfam" id="PF26639">
    <property type="entry name" value="Het-6_barrel"/>
    <property type="match status" value="1"/>
</dbReference>
<organism evidence="2 3">
    <name type="scientific">Periconia digitata</name>
    <dbReference type="NCBI Taxonomy" id="1303443"/>
    <lineage>
        <taxon>Eukaryota</taxon>
        <taxon>Fungi</taxon>
        <taxon>Dikarya</taxon>
        <taxon>Ascomycota</taxon>
        <taxon>Pezizomycotina</taxon>
        <taxon>Dothideomycetes</taxon>
        <taxon>Pleosporomycetidae</taxon>
        <taxon>Pleosporales</taxon>
        <taxon>Massarineae</taxon>
        <taxon>Periconiaceae</taxon>
        <taxon>Periconia</taxon>
    </lineage>
</organism>
<dbReference type="PANTHER" id="PTHR24148:SF64">
    <property type="entry name" value="HETEROKARYON INCOMPATIBILITY DOMAIN-CONTAINING PROTEIN"/>
    <property type="match status" value="1"/>
</dbReference>
<dbReference type="Proteomes" id="UP001152607">
    <property type="component" value="Unassembled WGS sequence"/>
</dbReference>
<dbReference type="InterPro" id="IPR052895">
    <property type="entry name" value="HetReg/Transcr_Mod"/>
</dbReference>
<dbReference type="AlphaFoldDB" id="A0A9W4XHK6"/>
<evidence type="ECO:0000313" key="3">
    <source>
        <dbReference type="Proteomes" id="UP001152607"/>
    </source>
</evidence>
<feature type="domain" description="Heterokaryon incompatibility" evidence="1">
    <location>
        <begin position="46"/>
        <end position="187"/>
    </location>
</feature>
<dbReference type="OrthoDB" id="2157530at2759"/>
<dbReference type="PANTHER" id="PTHR24148">
    <property type="entry name" value="ANKYRIN REPEAT DOMAIN-CONTAINING PROTEIN 39 HOMOLOG-RELATED"/>
    <property type="match status" value="1"/>
</dbReference>
<evidence type="ECO:0000259" key="1">
    <source>
        <dbReference type="Pfam" id="PF06985"/>
    </source>
</evidence>
<name>A0A9W4XHK6_9PLEO</name>
<evidence type="ECO:0000313" key="2">
    <source>
        <dbReference type="EMBL" id="CAI6332213.1"/>
    </source>
</evidence>
<keyword evidence="3" id="KW-1185">Reference proteome</keyword>
<sequence>MENSVFEYPPLEDVDTVRYMILEAGKPNDDLSCILYPVRSNDAGRYLALSYVWGDPNRRDAVITCNGAPLKITKSLQDALKEIRQTDESVSIWADAICINQADLTERAEQVMHMASIYRDAWKVIVYLGPDSQGNASKVFEIAERLATDEAYEDRFFRDWKNKKTHITLLKWLAGLPWFHRVWTTQEIGLAMSAMFICGAARIEWEVLHRAFELLATRATAQQLRTANFNPKRISSLYLSFFQENAYLSVLARMRTRHTSEPRDRIYATLHHAGARIGDENGDRGIVRVDYNKDLQEIYIETAVGILTRTESLDFLSYAGFRDLSTPLPSWVPQWHADPRTHLLSAGEEDQFSASDGLDVGGNDEEPIFQVYDKKLRVHGIHCDVIDWVSQDWARADLNSKPGLRIKQTWSKIKDRAYVIYGHSILQALMRTLVGGDESETTTQDFSSFWRILWDDKAPYSQLLQSTATTVAEDKLEESALFSAQAWYALKGRKIFQTKGGYIGIGPQTLEKGDSLFVLCGGKVPFVLRNSGSDGYRLVGEAYVDGIMQGQVVHWLRPGGHQIVPLQMH</sequence>
<comment type="caution">
    <text evidence="2">The sequence shown here is derived from an EMBL/GenBank/DDBJ whole genome shotgun (WGS) entry which is preliminary data.</text>
</comment>
<proteinExistence type="predicted"/>
<dbReference type="Pfam" id="PF06985">
    <property type="entry name" value="HET"/>
    <property type="match status" value="1"/>
</dbReference>
<protein>
    <recommendedName>
        <fullName evidence="1">Heterokaryon incompatibility domain-containing protein</fullName>
    </recommendedName>
</protein>
<dbReference type="InterPro" id="IPR010730">
    <property type="entry name" value="HET"/>
</dbReference>
<dbReference type="EMBL" id="CAOQHR010000003">
    <property type="protein sequence ID" value="CAI6332213.1"/>
    <property type="molecule type" value="Genomic_DNA"/>
</dbReference>
<gene>
    <name evidence="2" type="ORF">PDIGIT_LOCUS5244</name>
</gene>
<accession>A0A9W4XHK6</accession>
<reference evidence="2" key="1">
    <citation type="submission" date="2023-01" db="EMBL/GenBank/DDBJ databases">
        <authorList>
            <person name="Van Ghelder C."/>
            <person name="Rancurel C."/>
        </authorList>
    </citation>
    <scope>NUCLEOTIDE SEQUENCE</scope>
    <source>
        <strain evidence="2">CNCM I-4278</strain>
    </source>
</reference>